<feature type="coiled-coil region" evidence="6">
    <location>
        <begin position="195"/>
        <end position="229"/>
    </location>
</feature>
<dbReference type="GO" id="GO:0000981">
    <property type="term" value="F:DNA-binding transcription factor activity, RNA polymerase II-specific"/>
    <property type="evidence" value="ECO:0007669"/>
    <property type="project" value="TreeGrafter"/>
</dbReference>
<dbReference type="GO" id="GO:0005634">
    <property type="term" value="C:nucleus"/>
    <property type="evidence" value="ECO:0007669"/>
    <property type="project" value="UniProtKB-SubCell"/>
</dbReference>
<dbReference type="OrthoDB" id="8062037at2759"/>
<dbReference type="GO" id="GO:0000976">
    <property type="term" value="F:transcription cis-regulatory region binding"/>
    <property type="evidence" value="ECO:0007669"/>
    <property type="project" value="TreeGrafter"/>
</dbReference>
<evidence type="ECO:0000256" key="4">
    <source>
        <dbReference type="ARBA" id="ARBA00023163"/>
    </source>
</evidence>
<feature type="compositionally biased region" description="Polar residues" evidence="7">
    <location>
        <begin position="930"/>
        <end position="942"/>
    </location>
</feature>
<feature type="region of interest" description="Disordered" evidence="7">
    <location>
        <begin position="1"/>
        <end position="186"/>
    </location>
</feature>
<keyword evidence="4" id="KW-0804">Transcription</keyword>
<dbReference type="STRING" id="177199.A0A420Y1M2"/>
<dbReference type="EMBL" id="QVQW01000071">
    <property type="protein sequence ID" value="RKU41608.1"/>
    <property type="molecule type" value="Genomic_DNA"/>
</dbReference>
<feature type="compositionally biased region" description="Basic and acidic residues" evidence="7">
    <location>
        <begin position="7"/>
        <end position="31"/>
    </location>
</feature>
<evidence type="ECO:0000256" key="3">
    <source>
        <dbReference type="ARBA" id="ARBA00023125"/>
    </source>
</evidence>
<organism evidence="8 9">
    <name type="scientific">Coniochaeta pulveracea</name>
    <dbReference type="NCBI Taxonomy" id="177199"/>
    <lineage>
        <taxon>Eukaryota</taxon>
        <taxon>Fungi</taxon>
        <taxon>Dikarya</taxon>
        <taxon>Ascomycota</taxon>
        <taxon>Pezizomycotina</taxon>
        <taxon>Sordariomycetes</taxon>
        <taxon>Sordariomycetidae</taxon>
        <taxon>Coniochaetales</taxon>
        <taxon>Coniochaetaceae</taxon>
        <taxon>Coniochaeta</taxon>
    </lineage>
</organism>
<evidence type="ECO:0000313" key="8">
    <source>
        <dbReference type="EMBL" id="RKU41608.1"/>
    </source>
</evidence>
<keyword evidence="9" id="KW-1185">Reference proteome</keyword>
<feature type="compositionally biased region" description="Polar residues" evidence="7">
    <location>
        <begin position="239"/>
        <end position="250"/>
    </location>
</feature>
<evidence type="ECO:0000256" key="7">
    <source>
        <dbReference type="SAM" id="MobiDB-lite"/>
    </source>
</evidence>
<dbReference type="CDD" id="cd12148">
    <property type="entry name" value="fungal_TF_MHR"/>
    <property type="match status" value="1"/>
</dbReference>
<evidence type="ECO:0000313" key="9">
    <source>
        <dbReference type="Proteomes" id="UP000275385"/>
    </source>
</evidence>
<evidence type="ECO:0000256" key="1">
    <source>
        <dbReference type="ARBA" id="ARBA00004123"/>
    </source>
</evidence>
<feature type="region of interest" description="Disordered" evidence="7">
    <location>
        <begin position="805"/>
        <end position="842"/>
    </location>
</feature>
<evidence type="ECO:0000256" key="5">
    <source>
        <dbReference type="ARBA" id="ARBA00023242"/>
    </source>
</evidence>
<proteinExistence type="predicted"/>
<keyword evidence="5" id="KW-0539">Nucleus</keyword>
<keyword evidence="2" id="KW-0805">Transcription regulation</keyword>
<keyword evidence="6" id="KW-0175">Coiled coil</keyword>
<protein>
    <recommendedName>
        <fullName evidence="10">Transcription factor domain-containing protein</fullName>
    </recommendedName>
</protein>
<evidence type="ECO:0000256" key="2">
    <source>
        <dbReference type="ARBA" id="ARBA00023015"/>
    </source>
</evidence>
<feature type="region of interest" description="Disordered" evidence="7">
    <location>
        <begin position="233"/>
        <end position="268"/>
    </location>
</feature>
<dbReference type="AlphaFoldDB" id="A0A420Y1M2"/>
<feature type="region of interest" description="Disordered" evidence="7">
    <location>
        <begin position="916"/>
        <end position="967"/>
    </location>
</feature>
<reference evidence="8 9" key="1">
    <citation type="submission" date="2018-08" db="EMBL/GenBank/DDBJ databases">
        <title>Draft genome of the lignicolous fungus Coniochaeta pulveracea.</title>
        <authorList>
            <person name="Borstlap C.J."/>
            <person name="De Witt R.N."/>
            <person name="Botha A."/>
            <person name="Volschenk H."/>
        </authorList>
    </citation>
    <scope>NUCLEOTIDE SEQUENCE [LARGE SCALE GENOMIC DNA]</scope>
    <source>
        <strain evidence="8 9">CAB683</strain>
    </source>
</reference>
<evidence type="ECO:0008006" key="10">
    <source>
        <dbReference type="Google" id="ProtNLM"/>
    </source>
</evidence>
<dbReference type="PANTHER" id="PTHR31845:SF39">
    <property type="entry name" value="TRANSCRIPTION FACTOR PBCR-RELATED"/>
    <property type="match status" value="1"/>
</dbReference>
<dbReference type="Proteomes" id="UP000275385">
    <property type="component" value="Unassembled WGS sequence"/>
</dbReference>
<feature type="region of interest" description="Disordered" evidence="7">
    <location>
        <begin position="748"/>
        <end position="786"/>
    </location>
</feature>
<feature type="compositionally biased region" description="Low complexity" evidence="7">
    <location>
        <begin position="805"/>
        <end position="832"/>
    </location>
</feature>
<feature type="compositionally biased region" description="Polar residues" evidence="7">
    <location>
        <begin position="127"/>
        <end position="160"/>
    </location>
</feature>
<name>A0A420Y1M2_9PEZI</name>
<comment type="subcellular location">
    <subcellularLocation>
        <location evidence="1">Nucleus</location>
    </subcellularLocation>
</comment>
<gene>
    <name evidence="8" type="ORF">DL546_002312</name>
</gene>
<feature type="compositionally biased region" description="Low complexity" evidence="7">
    <location>
        <begin position="762"/>
        <end position="782"/>
    </location>
</feature>
<dbReference type="PANTHER" id="PTHR31845">
    <property type="entry name" value="FINGER DOMAIN PROTEIN, PUTATIVE-RELATED"/>
    <property type="match status" value="1"/>
</dbReference>
<keyword evidence="3" id="KW-0238">DNA-binding</keyword>
<sequence>MEGLNPRLRDGGDRYPNNDDTRLGDSLDSRTGDNGIGRLPTLTGAIGQQQQQQHGEAQPHSQGPMSARAATAQNVGWRPDLSLGQQVQQHRSVQQGDQQPIPSPPNGSGFTPANPPPSKLLAHHSNADTGTPQSGNFSYYNNSNHGDSRSPSADNENTPTPDGAAGVAGESVDPVGSSSKRGACMHCSHSKVRFKERVRKRTKKSEDKVAELERKVELLMNQLHNRNATASWDALDGQSGLSPAAQQPAQHSPVAQDASYRPTSDGLPPLPMALAGQRRLKRKFSPSAESAHKEVREIIAQTFQPPPTPVAGRTDKTNDLFDPVDRGILSMDQANQLFTRYTDEMAAHLPGVIFPAGTTAAQVRKTKPVLFLALMATSSFDLPTIQPTLTEHLMQTIANKVVVGGQKSLELIQALQVAVMWYWPPEHFERLNFYQLIHMAAVMSLDLGLDQPKARVSGIKKQLRQHIIQNHPGMFQVDPSSVECRRAWLTAYFLAMNASMALRRRCLIRWDTHMDKCVEVLRTSPEAAPSDAYLCHLVLTHKLAEEIGIQFKIADAYSSIDVNDEMAYAHLRGFEWELDRYRAEVAGENMRPSLRLSYHVINLYMHEAVAQPDLIEEPQQQPYAAENLTGAHISAILACQVAIDGIIDVFLSMDVDSIRCLPVFNFVRITFAVVVLIKIYSAASTPNSKLRGAIDAKHMDVTKRLDALLEKFRLAAAKDQSRPANKFLIVLLMFRTWFQQQQQELGAPGVDKRSLVKGDNGSTPSQTTRPQQQPQQQPSQQQVGYSTATAKNTPLQVLSEVAVNQNGTTPNNNTNIPASQQQQQQQQQQPQQTPAPPYMMDWTAPNNHPTYSDYPSSTSLNAEPLQPNLWPQLDLVFPGGDYGFFGGDPFGQALDLTYGNLGFSGWDGLNAAQPPQMAPPQQGYTDAAGQVSQQVPPQNNGYLSAVLNDMDPGTAGNQSEAGGGGYQ</sequence>
<dbReference type="InterPro" id="IPR051089">
    <property type="entry name" value="prtT"/>
</dbReference>
<feature type="compositionally biased region" description="Low complexity" evidence="7">
    <location>
        <begin position="85"/>
        <end position="99"/>
    </location>
</feature>
<accession>A0A420Y1M2</accession>
<evidence type="ECO:0000256" key="6">
    <source>
        <dbReference type="SAM" id="Coils"/>
    </source>
</evidence>
<comment type="caution">
    <text evidence="8">The sequence shown here is derived from an EMBL/GenBank/DDBJ whole genome shotgun (WGS) entry which is preliminary data.</text>
</comment>